<dbReference type="Proteomes" id="UP000199301">
    <property type="component" value="Unassembled WGS sequence"/>
</dbReference>
<dbReference type="EMBL" id="FNKO01000002">
    <property type="protein sequence ID" value="SDQ72256.1"/>
    <property type="molecule type" value="Genomic_DNA"/>
</dbReference>
<dbReference type="AlphaFoldDB" id="A0A1H1D8U0"/>
<evidence type="ECO:0000256" key="2">
    <source>
        <dbReference type="SAM" id="Phobius"/>
    </source>
</evidence>
<feature type="compositionally biased region" description="Polar residues" evidence="1">
    <location>
        <begin position="11"/>
        <end position="20"/>
    </location>
</feature>
<sequence length="207" mass="22139">MSETRDETTDPDTATPSGGSTVDEADEHTPSAGGGTGSTPAESPEGDTVGASASAPQAATSEASPSSEDDAEGDVRRAPRLVFRFTRVSLLVLLVVAVCISPVAASLPWLSLLYLVPFGLLYWVIRMRTLAGPSGLTTRSLFRSESLQWTEIKALRLDERRWVRAITHSDREVPLPVVRVRDVPRLAAASGGWLRDPLTPADDSGEE</sequence>
<protein>
    <submittedName>
        <fullName evidence="4">PH domain-containing protein</fullName>
    </submittedName>
</protein>
<gene>
    <name evidence="4" type="ORF">SAMN04489718_1928</name>
</gene>
<reference evidence="5" key="1">
    <citation type="submission" date="2016-10" db="EMBL/GenBank/DDBJ databases">
        <authorList>
            <person name="Varghese N."/>
            <person name="Submissions S."/>
        </authorList>
    </citation>
    <scope>NUCLEOTIDE SEQUENCE [LARGE SCALE GENOMIC DNA]</scope>
    <source>
        <strain evidence="5">DSM 45459</strain>
    </source>
</reference>
<dbReference type="OrthoDB" id="5194605at2"/>
<feature type="transmembrane region" description="Helical" evidence="2">
    <location>
        <begin position="85"/>
        <end position="103"/>
    </location>
</feature>
<evidence type="ECO:0000259" key="3">
    <source>
        <dbReference type="Pfam" id="PF10756"/>
    </source>
</evidence>
<keyword evidence="2" id="KW-1133">Transmembrane helix</keyword>
<feature type="domain" description="Low molecular weight protein antigen 6 PH" evidence="3">
    <location>
        <begin position="126"/>
        <end position="196"/>
    </location>
</feature>
<evidence type="ECO:0000313" key="4">
    <source>
        <dbReference type="EMBL" id="SDQ72256.1"/>
    </source>
</evidence>
<accession>A0A1H1D8U0</accession>
<evidence type="ECO:0000256" key="1">
    <source>
        <dbReference type="SAM" id="MobiDB-lite"/>
    </source>
</evidence>
<dbReference type="InterPro" id="IPR019692">
    <property type="entry name" value="CFP-6_PH"/>
</dbReference>
<keyword evidence="5" id="KW-1185">Reference proteome</keyword>
<dbReference type="STRING" id="995062.SAMN04489718_1928"/>
<dbReference type="Pfam" id="PF10756">
    <property type="entry name" value="bPH_6"/>
    <property type="match status" value="1"/>
</dbReference>
<organism evidence="4 5">
    <name type="scientific">Actinopolyspora saharensis</name>
    <dbReference type="NCBI Taxonomy" id="995062"/>
    <lineage>
        <taxon>Bacteria</taxon>
        <taxon>Bacillati</taxon>
        <taxon>Actinomycetota</taxon>
        <taxon>Actinomycetes</taxon>
        <taxon>Actinopolysporales</taxon>
        <taxon>Actinopolysporaceae</taxon>
        <taxon>Actinopolyspora</taxon>
    </lineage>
</organism>
<keyword evidence="2" id="KW-0472">Membrane</keyword>
<keyword evidence="2" id="KW-0812">Transmembrane</keyword>
<evidence type="ECO:0000313" key="5">
    <source>
        <dbReference type="Proteomes" id="UP000199301"/>
    </source>
</evidence>
<proteinExistence type="predicted"/>
<name>A0A1H1D8U0_9ACTN</name>
<dbReference type="RefSeq" id="WP_092523114.1">
    <property type="nucleotide sequence ID" value="NZ_FNKO01000002.1"/>
</dbReference>
<feature type="region of interest" description="Disordered" evidence="1">
    <location>
        <begin position="1"/>
        <end position="73"/>
    </location>
</feature>
<feature type="compositionally biased region" description="Low complexity" evidence="1">
    <location>
        <begin position="51"/>
        <end position="66"/>
    </location>
</feature>